<dbReference type="OrthoDB" id="1368at2759"/>
<sequence length="309" mass="34950">VYSLILKTSLAFLLVFRLNRCAMRYWEARTVWGNITHSTRNLVGALLLYGSSSALDPKTRNRNRDGAIRWGSSFCVACKHFIRSNHDYPINEFAGFLTNDQIIQLKDSNHSPLFAASMCRQYLLKMFYIDSSTPPGLAHAYTTRLQECETYISSLVEAISGMEKIRSTPLPIAYVTHLRTFLFAYCILLPYIWVSEWSWGTIPLCAFTTFALFGIEGASSEVEIPFRKERPNHLAMDAYCLVIMDSILGLVVHDANMHIQGGVTEYDNYYTDEDDDDGNDNCDGDGNVDADAKNRNTTIKEDNVDDIVV</sequence>
<protein>
    <submittedName>
        <fullName evidence="10">Uncharacterized protein</fullName>
    </submittedName>
</protein>
<evidence type="ECO:0000256" key="6">
    <source>
        <dbReference type="ARBA" id="ARBA00023065"/>
    </source>
</evidence>
<feature type="non-terminal residue" evidence="10">
    <location>
        <position position="1"/>
    </location>
</feature>
<evidence type="ECO:0000256" key="1">
    <source>
        <dbReference type="ARBA" id="ARBA00004651"/>
    </source>
</evidence>
<feature type="compositionally biased region" description="Acidic residues" evidence="8">
    <location>
        <begin position="274"/>
        <end position="288"/>
    </location>
</feature>
<comment type="subcellular location">
    <subcellularLocation>
        <location evidence="1">Cell membrane</location>
        <topology evidence="1">Multi-pass membrane protein</topology>
    </subcellularLocation>
</comment>
<proteinExistence type="predicted"/>
<keyword evidence="6" id="KW-0406">Ion transport</keyword>
<evidence type="ECO:0000256" key="5">
    <source>
        <dbReference type="ARBA" id="ARBA00022989"/>
    </source>
</evidence>
<evidence type="ECO:0000313" key="10">
    <source>
        <dbReference type="EMBL" id="OEU11890.1"/>
    </source>
</evidence>
<keyword evidence="5" id="KW-1133">Transmembrane helix</keyword>
<evidence type="ECO:0000256" key="3">
    <source>
        <dbReference type="ARBA" id="ARBA00022475"/>
    </source>
</evidence>
<keyword evidence="9" id="KW-0732">Signal</keyword>
<dbReference type="AlphaFoldDB" id="A0A1E7F115"/>
<dbReference type="PANTHER" id="PTHR33281:SF19">
    <property type="entry name" value="VOLTAGE-DEPENDENT ANION CHANNEL-FORMING PROTEIN YNEE"/>
    <property type="match status" value="1"/>
</dbReference>
<dbReference type="KEGG" id="fcy:FRACYDRAFT_192024"/>
<name>A0A1E7F115_9STRA</name>
<dbReference type="Proteomes" id="UP000095751">
    <property type="component" value="Unassembled WGS sequence"/>
</dbReference>
<accession>A0A1E7F115</accession>
<organism evidence="10 11">
    <name type="scientific">Fragilariopsis cylindrus CCMP1102</name>
    <dbReference type="NCBI Taxonomy" id="635003"/>
    <lineage>
        <taxon>Eukaryota</taxon>
        <taxon>Sar</taxon>
        <taxon>Stramenopiles</taxon>
        <taxon>Ochrophyta</taxon>
        <taxon>Bacillariophyta</taxon>
        <taxon>Bacillariophyceae</taxon>
        <taxon>Bacillariophycidae</taxon>
        <taxon>Bacillariales</taxon>
        <taxon>Bacillariaceae</taxon>
        <taxon>Fragilariopsis</taxon>
    </lineage>
</organism>
<feature type="signal peptide" evidence="9">
    <location>
        <begin position="1"/>
        <end position="21"/>
    </location>
</feature>
<dbReference type="InParanoid" id="A0A1E7F115"/>
<evidence type="ECO:0000313" key="11">
    <source>
        <dbReference type="Proteomes" id="UP000095751"/>
    </source>
</evidence>
<dbReference type="PANTHER" id="PTHR33281">
    <property type="entry name" value="UPF0187 PROTEIN YNEE"/>
    <property type="match status" value="1"/>
</dbReference>
<dbReference type="EMBL" id="KV784366">
    <property type="protein sequence ID" value="OEU11890.1"/>
    <property type="molecule type" value="Genomic_DNA"/>
</dbReference>
<feature type="chain" id="PRO_5009192489" evidence="9">
    <location>
        <begin position="22"/>
        <end position="309"/>
    </location>
</feature>
<evidence type="ECO:0000256" key="4">
    <source>
        <dbReference type="ARBA" id="ARBA00022692"/>
    </source>
</evidence>
<dbReference type="Pfam" id="PF25539">
    <property type="entry name" value="Bestrophin_2"/>
    <property type="match status" value="1"/>
</dbReference>
<evidence type="ECO:0000256" key="8">
    <source>
        <dbReference type="SAM" id="MobiDB-lite"/>
    </source>
</evidence>
<keyword evidence="11" id="KW-1185">Reference proteome</keyword>
<dbReference type="InterPro" id="IPR044669">
    <property type="entry name" value="YneE/VCCN1/2-like"/>
</dbReference>
<evidence type="ECO:0000256" key="7">
    <source>
        <dbReference type="ARBA" id="ARBA00023136"/>
    </source>
</evidence>
<keyword evidence="3" id="KW-1003">Cell membrane</keyword>
<dbReference type="GO" id="GO:0005254">
    <property type="term" value="F:chloride channel activity"/>
    <property type="evidence" value="ECO:0007669"/>
    <property type="project" value="InterPro"/>
</dbReference>
<gene>
    <name evidence="10" type="ORF">FRACYDRAFT_192024</name>
</gene>
<dbReference type="GO" id="GO:0005886">
    <property type="term" value="C:plasma membrane"/>
    <property type="evidence" value="ECO:0007669"/>
    <property type="project" value="UniProtKB-SubCell"/>
</dbReference>
<evidence type="ECO:0000256" key="9">
    <source>
        <dbReference type="SAM" id="SignalP"/>
    </source>
</evidence>
<evidence type="ECO:0000256" key="2">
    <source>
        <dbReference type="ARBA" id="ARBA00022448"/>
    </source>
</evidence>
<feature type="region of interest" description="Disordered" evidence="8">
    <location>
        <begin position="274"/>
        <end position="294"/>
    </location>
</feature>
<keyword evidence="2" id="KW-0813">Transport</keyword>
<reference evidence="10 11" key="1">
    <citation type="submission" date="2016-09" db="EMBL/GenBank/DDBJ databases">
        <title>Extensive genetic diversity and differential bi-allelic expression allows diatom success in the polar Southern Ocean.</title>
        <authorList>
            <consortium name="DOE Joint Genome Institute"/>
            <person name="Mock T."/>
            <person name="Otillar R.P."/>
            <person name="Strauss J."/>
            <person name="Dupont C."/>
            <person name="Frickenhaus S."/>
            <person name="Maumus F."/>
            <person name="Mcmullan M."/>
            <person name="Sanges R."/>
            <person name="Schmutz J."/>
            <person name="Toseland A."/>
            <person name="Valas R."/>
            <person name="Veluchamy A."/>
            <person name="Ward B.J."/>
            <person name="Allen A."/>
            <person name="Barry K."/>
            <person name="Falciatore A."/>
            <person name="Ferrante M."/>
            <person name="Fortunato A.E."/>
            <person name="Gloeckner G."/>
            <person name="Gruber A."/>
            <person name="Hipkin R."/>
            <person name="Janech M."/>
            <person name="Kroth P."/>
            <person name="Leese F."/>
            <person name="Lindquist E."/>
            <person name="Lyon B.R."/>
            <person name="Martin J."/>
            <person name="Mayer C."/>
            <person name="Parker M."/>
            <person name="Quesneville H."/>
            <person name="Raymond J."/>
            <person name="Uhlig C."/>
            <person name="Valentin K.U."/>
            <person name="Worden A.Z."/>
            <person name="Armbrust E.V."/>
            <person name="Bowler C."/>
            <person name="Green B."/>
            <person name="Moulton V."/>
            <person name="Van Oosterhout C."/>
            <person name="Grigoriev I."/>
        </authorList>
    </citation>
    <scope>NUCLEOTIDE SEQUENCE [LARGE SCALE GENOMIC DNA]</scope>
    <source>
        <strain evidence="10 11">CCMP1102</strain>
    </source>
</reference>
<keyword evidence="7" id="KW-0472">Membrane</keyword>
<keyword evidence="4" id="KW-0812">Transmembrane</keyword>